<name>A0AAN6GJY0_9BASI</name>
<dbReference type="Proteomes" id="UP001176517">
    <property type="component" value="Unassembled WGS sequence"/>
</dbReference>
<gene>
    <name evidence="2" type="ORF">OC846_005741</name>
</gene>
<feature type="compositionally biased region" description="Low complexity" evidence="1">
    <location>
        <begin position="60"/>
        <end position="73"/>
    </location>
</feature>
<reference evidence="2" key="1">
    <citation type="journal article" date="2023" name="PhytoFront">
        <title>Draft Genome Resources of Seven Strains of Tilletia horrida, Causal Agent of Kernel Smut of Rice.</title>
        <authorList>
            <person name="Khanal S."/>
            <person name="Antony Babu S."/>
            <person name="Zhou X.G."/>
        </authorList>
    </citation>
    <scope>NUCLEOTIDE SEQUENCE</scope>
    <source>
        <strain evidence="2">TX6</strain>
    </source>
</reference>
<evidence type="ECO:0000256" key="1">
    <source>
        <dbReference type="SAM" id="MobiDB-lite"/>
    </source>
</evidence>
<dbReference type="EMBL" id="JAPDMZ010000239">
    <property type="protein sequence ID" value="KAK0545259.1"/>
    <property type="molecule type" value="Genomic_DNA"/>
</dbReference>
<proteinExistence type="predicted"/>
<feature type="region of interest" description="Disordered" evidence="1">
    <location>
        <begin position="1"/>
        <end position="34"/>
    </location>
</feature>
<evidence type="ECO:0000313" key="3">
    <source>
        <dbReference type="Proteomes" id="UP001176517"/>
    </source>
</evidence>
<sequence>MDKGPQFSDPTGIQHPSTQHQDGIGTYIPGAGLVAKGLTGEPITEADIAKARISAQVHSQIQQQQQQQQAQQQPDSDSNSGDTPEEKVYSPGEPFSYVDGAAPSSAGLQQNSPYSTDDDDCCSCDDICVIA</sequence>
<evidence type="ECO:0000313" key="2">
    <source>
        <dbReference type="EMBL" id="KAK0545259.1"/>
    </source>
</evidence>
<protein>
    <submittedName>
        <fullName evidence="2">Uncharacterized protein</fullName>
    </submittedName>
</protein>
<feature type="region of interest" description="Disordered" evidence="1">
    <location>
        <begin position="52"/>
        <end position="122"/>
    </location>
</feature>
<feature type="compositionally biased region" description="Polar residues" evidence="1">
    <location>
        <begin position="106"/>
        <end position="115"/>
    </location>
</feature>
<feature type="compositionally biased region" description="Polar residues" evidence="1">
    <location>
        <begin position="8"/>
        <end position="21"/>
    </location>
</feature>
<accession>A0AAN6GJY0</accession>
<comment type="caution">
    <text evidence="2">The sequence shown here is derived from an EMBL/GenBank/DDBJ whole genome shotgun (WGS) entry which is preliminary data.</text>
</comment>
<keyword evidence="3" id="KW-1185">Reference proteome</keyword>
<dbReference type="AlphaFoldDB" id="A0AAN6GJY0"/>
<organism evidence="2 3">
    <name type="scientific">Tilletia horrida</name>
    <dbReference type="NCBI Taxonomy" id="155126"/>
    <lineage>
        <taxon>Eukaryota</taxon>
        <taxon>Fungi</taxon>
        <taxon>Dikarya</taxon>
        <taxon>Basidiomycota</taxon>
        <taxon>Ustilaginomycotina</taxon>
        <taxon>Exobasidiomycetes</taxon>
        <taxon>Tilletiales</taxon>
        <taxon>Tilletiaceae</taxon>
        <taxon>Tilletia</taxon>
    </lineage>
</organism>